<dbReference type="Proteomes" id="UP001143747">
    <property type="component" value="Unassembled WGS sequence"/>
</dbReference>
<keyword evidence="2" id="KW-1185">Reference proteome</keyword>
<sequence length="357" mass="39360">MIKKLHSSIWFTALVGICVILACGCVNEDTPVTPDSGAVEPTVTEPPIVEPTGEETLKTDVQPLDYTEDYNWLTIPSIDKSVDVFYVYPTVSSNTTGVMDITSDDERALAGATYQGQATVFEQDANVFAPYYRQMTTGVDLSGYDLATDTPEFKQGAVDVQDAFEYYLDNLNRGRPFIIAGHSQGSMALIELIKNRFGDDEVLRNRMVAAYLIGYTVTDADLEKAGLRAAERADDTGVVVTYNTQSPTSAGGAMLLDGANCINPLNWKTDDTYAPKSENLGAVFYDDTTGEFLSEELNYCDAQINLTTGALITVLPEDNDLNFGNQPEGVYHRQDYGLYYRNLEQNVGDRIKAYFEQ</sequence>
<dbReference type="RefSeq" id="WP_274924875.1">
    <property type="nucleotide sequence ID" value="NZ_JAKELO010000002.1"/>
</dbReference>
<dbReference type="InterPro" id="IPR029058">
    <property type="entry name" value="AB_hydrolase_fold"/>
</dbReference>
<evidence type="ECO:0000313" key="1">
    <source>
        <dbReference type="EMBL" id="MDE4908241.1"/>
    </source>
</evidence>
<gene>
    <name evidence="1" type="ORF">L0665_06415</name>
</gene>
<comment type="caution">
    <text evidence="1">The sequence shown here is derived from an EMBL/GenBank/DDBJ whole genome shotgun (WGS) entry which is preliminary data.</text>
</comment>
<protein>
    <submittedName>
        <fullName evidence="1">DUF3089 domain-containing protein</fullName>
    </submittedName>
</protein>
<dbReference type="PROSITE" id="PS51257">
    <property type="entry name" value="PROKAR_LIPOPROTEIN"/>
    <property type="match status" value="1"/>
</dbReference>
<dbReference type="Pfam" id="PF11288">
    <property type="entry name" value="DUF3089"/>
    <property type="match status" value="1"/>
</dbReference>
<name>A0A9Q4KVH9_9EURY</name>
<dbReference type="AlphaFoldDB" id="A0A9Q4KVH9"/>
<evidence type="ECO:0000313" key="2">
    <source>
        <dbReference type="Proteomes" id="UP001143747"/>
    </source>
</evidence>
<dbReference type="EMBL" id="JAKELO010000002">
    <property type="protein sequence ID" value="MDE4908241.1"/>
    <property type="molecule type" value="Genomic_DNA"/>
</dbReference>
<dbReference type="InterPro" id="IPR021440">
    <property type="entry name" value="DUF3089"/>
</dbReference>
<dbReference type="SUPFAM" id="SSF53474">
    <property type="entry name" value="alpha/beta-Hydrolases"/>
    <property type="match status" value="1"/>
</dbReference>
<accession>A0A9Q4KVH9</accession>
<reference evidence="1" key="1">
    <citation type="submission" date="2022-01" db="EMBL/GenBank/DDBJ databases">
        <title>Draft genome of Methanogenium marinum DSM 15558.</title>
        <authorList>
            <person name="Chen S.-C."/>
            <person name="You Y.-T."/>
        </authorList>
    </citation>
    <scope>NUCLEOTIDE SEQUENCE</scope>
    <source>
        <strain evidence="1">DSM 15558</strain>
    </source>
</reference>
<organism evidence="1 2">
    <name type="scientific">Methanogenium marinum</name>
    <dbReference type="NCBI Taxonomy" id="348610"/>
    <lineage>
        <taxon>Archaea</taxon>
        <taxon>Methanobacteriati</taxon>
        <taxon>Methanobacteriota</taxon>
        <taxon>Stenosarchaea group</taxon>
        <taxon>Methanomicrobia</taxon>
        <taxon>Methanomicrobiales</taxon>
        <taxon>Methanomicrobiaceae</taxon>
        <taxon>Methanogenium</taxon>
    </lineage>
</organism>
<proteinExistence type="predicted"/>